<feature type="domain" description="Kazal-like" evidence="8">
    <location>
        <begin position="30"/>
        <end position="86"/>
    </location>
</feature>
<evidence type="ECO:0000256" key="3">
    <source>
        <dbReference type="ARBA" id="ARBA00022690"/>
    </source>
</evidence>
<dbReference type="Proteomes" id="UP000472274">
    <property type="component" value="Unplaced"/>
</dbReference>
<keyword evidence="2" id="KW-0964">Secreted</keyword>
<dbReference type="PRINTS" id="PR00290">
    <property type="entry name" value="KAZALINHBTR"/>
</dbReference>
<evidence type="ECO:0000313" key="9">
    <source>
        <dbReference type="Ensembl" id="ENSTMTP00000009673.1"/>
    </source>
</evidence>
<dbReference type="PANTHER" id="PTHR47499">
    <property type="entry name" value="SERINE PROTEASE INHIBITOR KAZAL-TYPE 7 SPINK7"/>
    <property type="match status" value="1"/>
</dbReference>
<keyword evidence="7" id="KW-0732">Signal</keyword>
<dbReference type="InterPro" id="IPR001239">
    <property type="entry name" value="Prot_inh_Kazal-m"/>
</dbReference>
<evidence type="ECO:0000256" key="2">
    <source>
        <dbReference type="ARBA" id="ARBA00022525"/>
    </source>
</evidence>
<accession>A0A674INE8</accession>
<sequence>MFLSDFPASISLHCVICVCVFVPDATGQDGKPQGFCSEYKKPPSVCTKDLHPICGTDNKTYSNKCFFCKAVWENLGSLCFKQEGKC</sequence>
<organism evidence="9 10">
    <name type="scientific">Terrapene triunguis</name>
    <name type="common">Three-toed box turtle</name>
    <dbReference type="NCBI Taxonomy" id="2587831"/>
    <lineage>
        <taxon>Eukaryota</taxon>
        <taxon>Metazoa</taxon>
        <taxon>Chordata</taxon>
        <taxon>Craniata</taxon>
        <taxon>Vertebrata</taxon>
        <taxon>Euteleostomi</taxon>
        <taxon>Archelosauria</taxon>
        <taxon>Testudinata</taxon>
        <taxon>Testudines</taxon>
        <taxon>Cryptodira</taxon>
        <taxon>Durocryptodira</taxon>
        <taxon>Testudinoidea</taxon>
        <taxon>Emydidae</taxon>
        <taxon>Terrapene</taxon>
    </lineage>
</organism>
<dbReference type="InterPro" id="IPR002350">
    <property type="entry name" value="Kazal_dom"/>
</dbReference>
<evidence type="ECO:0000256" key="7">
    <source>
        <dbReference type="SAM" id="SignalP"/>
    </source>
</evidence>
<dbReference type="GO" id="GO:0004867">
    <property type="term" value="F:serine-type endopeptidase inhibitor activity"/>
    <property type="evidence" value="ECO:0007669"/>
    <property type="project" value="UniProtKB-KW"/>
</dbReference>
<dbReference type="Ensembl" id="ENSTMTT00000010002.1">
    <property type="protein sequence ID" value="ENSTMTP00000009673.1"/>
    <property type="gene ID" value="ENSTMTG00000007051.1"/>
</dbReference>
<keyword evidence="6" id="KW-1015">Disulfide bond</keyword>
<reference evidence="9" key="2">
    <citation type="submission" date="2025-09" db="UniProtKB">
        <authorList>
            <consortium name="Ensembl"/>
        </authorList>
    </citation>
    <scope>IDENTIFICATION</scope>
</reference>
<evidence type="ECO:0000313" key="10">
    <source>
        <dbReference type="Proteomes" id="UP000472274"/>
    </source>
</evidence>
<evidence type="ECO:0000256" key="4">
    <source>
        <dbReference type="ARBA" id="ARBA00022737"/>
    </source>
</evidence>
<feature type="chain" id="PRO_5025345355" description="Kazal-like domain-containing protein" evidence="7">
    <location>
        <begin position="28"/>
        <end position="86"/>
    </location>
</feature>
<protein>
    <recommendedName>
        <fullName evidence="8">Kazal-like domain-containing protein</fullName>
    </recommendedName>
</protein>
<dbReference type="PANTHER" id="PTHR47499:SF4">
    <property type="entry name" value="SERINE PROTEASE INHIBITOR KAZAL-TYPE 12"/>
    <property type="match status" value="1"/>
</dbReference>
<dbReference type="Gene3D" id="3.30.60.30">
    <property type="match status" value="1"/>
</dbReference>
<dbReference type="InterPro" id="IPR036058">
    <property type="entry name" value="Kazal_dom_sf"/>
</dbReference>
<keyword evidence="10" id="KW-1185">Reference proteome</keyword>
<dbReference type="InterPro" id="IPR050159">
    <property type="entry name" value="Kazal-type_SerProtInhib"/>
</dbReference>
<evidence type="ECO:0000256" key="5">
    <source>
        <dbReference type="ARBA" id="ARBA00022900"/>
    </source>
</evidence>
<reference evidence="9" key="1">
    <citation type="submission" date="2025-08" db="UniProtKB">
        <authorList>
            <consortium name="Ensembl"/>
        </authorList>
    </citation>
    <scope>IDENTIFICATION</scope>
</reference>
<comment type="subcellular location">
    <subcellularLocation>
        <location evidence="1">Secreted</location>
    </subcellularLocation>
</comment>
<proteinExistence type="predicted"/>
<dbReference type="InParanoid" id="A0A674INE8"/>
<dbReference type="PROSITE" id="PS51465">
    <property type="entry name" value="KAZAL_2"/>
    <property type="match status" value="1"/>
</dbReference>
<dbReference type="SMART" id="SM00280">
    <property type="entry name" value="KAZAL"/>
    <property type="match status" value="1"/>
</dbReference>
<keyword evidence="5" id="KW-0722">Serine protease inhibitor</keyword>
<dbReference type="GO" id="GO:0005576">
    <property type="term" value="C:extracellular region"/>
    <property type="evidence" value="ECO:0007669"/>
    <property type="project" value="UniProtKB-SubCell"/>
</dbReference>
<evidence type="ECO:0000256" key="6">
    <source>
        <dbReference type="ARBA" id="ARBA00023157"/>
    </source>
</evidence>
<feature type="signal peptide" evidence="7">
    <location>
        <begin position="1"/>
        <end position="27"/>
    </location>
</feature>
<dbReference type="FunFam" id="3.30.60.30:FF:000037">
    <property type="entry name" value="Ovomucoid"/>
    <property type="match status" value="1"/>
</dbReference>
<dbReference type="AlphaFoldDB" id="A0A674INE8"/>
<keyword evidence="3" id="KW-0646">Protease inhibitor</keyword>
<name>A0A674INE8_9SAUR</name>
<dbReference type="PROSITE" id="PS00282">
    <property type="entry name" value="KAZAL_1"/>
    <property type="match status" value="1"/>
</dbReference>
<dbReference type="GeneTree" id="ENSGT01130000278565"/>
<dbReference type="SUPFAM" id="SSF100895">
    <property type="entry name" value="Kazal-type serine protease inhibitors"/>
    <property type="match status" value="1"/>
</dbReference>
<evidence type="ECO:0000259" key="8">
    <source>
        <dbReference type="PROSITE" id="PS51465"/>
    </source>
</evidence>
<evidence type="ECO:0000256" key="1">
    <source>
        <dbReference type="ARBA" id="ARBA00004613"/>
    </source>
</evidence>
<dbReference type="Pfam" id="PF00050">
    <property type="entry name" value="Kazal_1"/>
    <property type="match status" value="1"/>
</dbReference>
<keyword evidence="4" id="KW-0677">Repeat</keyword>